<sequence>MKKLILLLAVVTTFNVTAQTKSELLKHFEAYHKEMKGQGDVQGVINAMTHLNVIQPNQQRSDTLAYVYVSEGRNLEALNTIGIDKNANDSDINTEVKAIALKALNQPERAIVFYEELFKRNSNSYLAYEIADLKTQLQDFAGAKAKIDYGLTNVKPDMKRAFYESQQPYEVSLKAALTYMKALIVYNMNQTDNLDQAIALLNEALTMDANFNLAKISKDALVARKAEGTSAPEKKN</sequence>
<organism evidence="2 3">
    <name type="scientific">Psychroserpens luteus</name>
    <dbReference type="NCBI Taxonomy" id="1434066"/>
    <lineage>
        <taxon>Bacteria</taxon>
        <taxon>Pseudomonadati</taxon>
        <taxon>Bacteroidota</taxon>
        <taxon>Flavobacteriia</taxon>
        <taxon>Flavobacteriales</taxon>
        <taxon>Flavobacteriaceae</taxon>
        <taxon>Psychroserpens</taxon>
    </lineage>
</organism>
<protein>
    <submittedName>
        <fullName evidence="2">Tetratricopeptide repeat protein</fullName>
    </submittedName>
</protein>
<feature type="signal peptide" evidence="1">
    <location>
        <begin position="1"/>
        <end position="18"/>
    </location>
</feature>
<dbReference type="Gene3D" id="1.25.40.10">
    <property type="entry name" value="Tetratricopeptide repeat domain"/>
    <property type="match status" value="1"/>
</dbReference>
<gene>
    <name evidence="2" type="ORF">ACFS29_14615</name>
</gene>
<evidence type="ECO:0000313" key="2">
    <source>
        <dbReference type="EMBL" id="MFD2916884.1"/>
    </source>
</evidence>
<accession>A0ABW5ZV46</accession>
<dbReference type="InterPro" id="IPR011990">
    <property type="entry name" value="TPR-like_helical_dom_sf"/>
</dbReference>
<reference evidence="3" key="1">
    <citation type="journal article" date="2019" name="Int. J. Syst. Evol. Microbiol.">
        <title>The Global Catalogue of Microorganisms (GCM) 10K type strain sequencing project: providing services to taxonomists for standard genome sequencing and annotation.</title>
        <authorList>
            <consortium name="The Broad Institute Genomics Platform"/>
            <consortium name="The Broad Institute Genome Sequencing Center for Infectious Disease"/>
            <person name="Wu L."/>
            <person name="Ma J."/>
        </authorList>
    </citation>
    <scope>NUCLEOTIDE SEQUENCE [LARGE SCALE GENOMIC DNA]</scope>
    <source>
        <strain evidence="3">KCTC 32514</strain>
    </source>
</reference>
<evidence type="ECO:0000256" key="1">
    <source>
        <dbReference type="SAM" id="SignalP"/>
    </source>
</evidence>
<name>A0ABW5ZV46_9FLAO</name>
<dbReference type="SUPFAM" id="SSF48452">
    <property type="entry name" value="TPR-like"/>
    <property type="match status" value="1"/>
</dbReference>
<dbReference type="RefSeq" id="WP_194506260.1">
    <property type="nucleotide sequence ID" value="NZ_JADILU010000001.1"/>
</dbReference>
<dbReference type="EMBL" id="JBHUOS010000010">
    <property type="protein sequence ID" value="MFD2916884.1"/>
    <property type="molecule type" value="Genomic_DNA"/>
</dbReference>
<feature type="chain" id="PRO_5045812410" evidence="1">
    <location>
        <begin position="19"/>
        <end position="236"/>
    </location>
</feature>
<keyword evidence="1" id="KW-0732">Signal</keyword>
<keyword evidence="3" id="KW-1185">Reference proteome</keyword>
<comment type="caution">
    <text evidence="2">The sequence shown here is derived from an EMBL/GenBank/DDBJ whole genome shotgun (WGS) entry which is preliminary data.</text>
</comment>
<dbReference type="Proteomes" id="UP001597548">
    <property type="component" value="Unassembled WGS sequence"/>
</dbReference>
<proteinExistence type="predicted"/>
<evidence type="ECO:0000313" key="3">
    <source>
        <dbReference type="Proteomes" id="UP001597548"/>
    </source>
</evidence>